<evidence type="ECO:0000313" key="10">
    <source>
        <dbReference type="EMBL" id="MFB9755741.1"/>
    </source>
</evidence>
<dbReference type="Proteomes" id="UP001589619">
    <property type="component" value="Unassembled WGS sequence"/>
</dbReference>
<dbReference type="PANTHER" id="PTHR48111">
    <property type="entry name" value="REGULATOR OF RPOS"/>
    <property type="match status" value="1"/>
</dbReference>
<evidence type="ECO:0000256" key="3">
    <source>
        <dbReference type="ARBA" id="ARBA00023015"/>
    </source>
</evidence>
<dbReference type="InterPro" id="IPR001789">
    <property type="entry name" value="Sig_transdc_resp-reg_receiver"/>
</dbReference>
<dbReference type="SMART" id="SM00862">
    <property type="entry name" value="Trans_reg_C"/>
    <property type="match status" value="1"/>
</dbReference>
<comment type="caution">
    <text evidence="10">The sequence shown here is derived from an EMBL/GenBank/DDBJ whole genome shotgun (WGS) entry which is preliminary data.</text>
</comment>
<proteinExistence type="predicted"/>
<sequence length="227" mass="25943">MSKTILIVEDEAKMRRLLVDYLSHEGFATIEAANGQAAMERFGANRVDLVILDVMMPFMDGFAVCEAIRQKSDVLIVLLTAKSEEYDKLQGYGRGADDYVTKPFSPKVLVAKIKALFKRLDGDNEAPTNPIVRLGELELDLDGHEIRLDNRPLSFTRKEYELLLYLYRNPNITLSREQILDQVWGYGYEGDARTVDTHIKRLRQKLEHKADLIATVKGFGYKFGVRR</sequence>
<protein>
    <submittedName>
        <fullName evidence="10">Response regulator transcription factor</fullName>
    </submittedName>
</protein>
<keyword evidence="11" id="KW-1185">Reference proteome</keyword>
<feature type="modified residue" description="4-aspartylphosphate" evidence="6">
    <location>
        <position position="53"/>
    </location>
</feature>
<dbReference type="PROSITE" id="PS50110">
    <property type="entry name" value="RESPONSE_REGULATORY"/>
    <property type="match status" value="1"/>
</dbReference>
<keyword evidence="5" id="KW-0804">Transcription</keyword>
<keyword evidence="1 6" id="KW-0597">Phosphoprotein</keyword>
<reference evidence="10 11" key="1">
    <citation type="submission" date="2024-09" db="EMBL/GenBank/DDBJ databases">
        <authorList>
            <person name="Sun Q."/>
            <person name="Mori K."/>
        </authorList>
    </citation>
    <scope>NUCLEOTIDE SEQUENCE [LARGE SCALE GENOMIC DNA]</scope>
    <source>
        <strain evidence="10 11">JCM 12520</strain>
    </source>
</reference>
<keyword evidence="3" id="KW-0805">Transcription regulation</keyword>
<feature type="DNA-binding region" description="OmpR/PhoB-type" evidence="7">
    <location>
        <begin position="129"/>
        <end position="225"/>
    </location>
</feature>
<evidence type="ECO:0000259" key="8">
    <source>
        <dbReference type="PROSITE" id="PS50110"/>
    </source>
</evidence>
<accession>A0ABV5W5R2</accession>
<organism evidence="10 11">
    <name type="scientific">Paenibacillus hodogayensis</name>
    <dbReference type="NCBI Taxonomy" id="279208"/>
    <lineage>
        <taxon>Bacteria</taxon>
        <taxon>Bacillati</taxon>
        <taxon>Bacillota</taxon>
        <taxon>Bacilli</taxon>
        <taxon>Bacillales</taxon>
        <taxon>Paenibacillaceae</taxon>
        <taxon>Paenibacillus</taxon>
    </lineage>
</organism>
<evidence type="ECO:0000256" key="7">
    <source>
        <dbReference type="PROSITE-ProRule" id="PRU01091"/>
    </source>
</evidence>
<evidence type="ECO:0000313" key="11">
    <source>
        <dbReference type="Proteomes" id="UP001589619"/>
    </source>
</evidence>
<dbReference type="InterPro" id="IPR011006">
    <property type="entry name" value="CheY-like_superfamily"/>
</dbReference>
<keyword evidence="4 7" id="KW-0238">DNA-binding</keyword>
<feature type="domain" description="Response regulatory" evidence="8">
    <location>
        <begin position="4"/>
        <end position="117"/>
    </location>
</feature>
<dbReference type="SMART" id="SM00448">
    <property type="entry name" value="REC"/>
    <property type="match status" value="1"/>
</dbReference>
<dbReference type="PANTHER" id="PTHR48111:SF73">
    <property type="entry name" value="ALKALINE PHOSPHATASE SYNTHESIS TRANSCRIPTIONAL REGULATORY PROTEIN PHOP"/>
    <property type="match status" value="1"/>
</dbReference>
<dbReference type="Gene3D" id="1.10.10.10">
    <property type="entry name" value="Winged helix-like DNA-binding domain superfamily/Winged helix DNA-binding domain"/>
    <property type="match status" value="1"/>
</dbReference>
<dbReference type="CDD" id="cd17574">
    <property type="entry name" value="REC_OmpR"/>
    <property type="match status" value="1"/>
</dbReference>
<dbReference type="InterPro" id="IPR039420">
    <property type="entry name" value="WalR-like"/>
</dbReference>
<gene>
    <name evidence="10" type="ORF">ACFFNY_29525</name>
</gene>
<dbReference type="RefSeq" id="WP_344908805.1">
    <property type="nucleotide sequence ID" value="NZ_BAAAYO010000006.1"/>
</dbReference>
<evidence type="ECO:0000256" key="5">
    <source>
        <dbReference type="ARBA" id="ARBA00023163"/>
    </source>
</evidence>
<evidence type="ECO:0000256" key="4">
    <source>
        <dbReference type="ARBA" id="ARBA00023125"/>
    </source>
</evidence>
<evidence type="ECO:0000259" key="9">
    <source>
        <dbReference type="PROSITE" id="PS51755"/>
    </source>
</evidence>
<dbReference type="Pfam" id="PF00486">
    <property type="entry name" value="Trans_reg_C"/>
    <property type="match status" value="1"/>
</dbReference>
<dbReference type="SUPFAM" id="SSF52172">
    <property type="entry name" value="CheY-like"/>
    <property type="match status" value="1"/>
</dbReference>
<evidence type="ECO:0000256" key="6">
    <source>
        <dbReference type="PROSITE-ProRule" id="PRU00169"/>
    </source>
</evidence>
<keyword evidence="2" id="KW-0902">Two-component regulatory system</keyword>
<name>A0ABV5W5R2_9BACL</name>
<evidence type="ECO:0000256" key="1">
    <source>
        <dbReference type="ARBA" id="ARBA00022553"/>
    </source>
</evidence>
<dbReference type="Gene3D" id="3.40.50.2300">
    <property type="match status" value="1"/>
</dbReference>
<feature type="domain" description="OmpR/PhoB-type" evidence="9">
    <location>
        <begin position="129"/>
        <end position="225"/>
    </location>
</feature>
<dbReference type="PROSITE" id="PS51755">
    <property type="entry name" value="OMPR_PHOB"/>
    <property type="match status" value="1"/>
</dbReference>
<dbReference type="Pfam" id="PF00072">
    <property type="entry name" value="Response_reg"/>
    <property type="match status" value="1"/>
</dbReference>
<dbReference type="Gene3D" id="6.10.250.690">
    <property type="match status" value="1"/>
</dbReference>
<dbReference type="CDD" id="cd00383">
    <property type="entry name" value="trans_reg_C"/>
    <property type="match status" value="1"/>
</dbReference>
<dbReference type="InterPro" id="IPR036388">
    <property type="entry name" value="WH-like_DNA-bd_sf"/>
</dbReference>
<dbReference type="EMBL" id="JBHMAG010000018">
    <property type="protein sequence ID" value="MFB9755741.1"/>
    <property type="molecule type" value="Genomic_DNA"/>
</dbReference>
<dbReference type="InterPro" id="IPR001867">
    <property type="entry name" value="OmpR/PhoB-type_DNA-bd"/>
</dbReference>
<evidence type="ECO:0000256" key="2">
    <source>
        <dbReference type="ARBA" id="ARBA00023012"/>
    </source>
</evidence>